<evidence type="ECO:0000256" key="1">
    <source>
        <dbReference type="SAM" id="Phobius"/>
    </source>
</evidence>
<dbReference type="RefSeq" id="WP_030136956.1">
    <property type="nucleotide sequence ID" value="NZ_LK021337.1"/>
</dbReference>
<reference evidence="2" key="2">
    <citation type="submission" date="2015-09" db="EMBL/GenBank/DDBJ databases">
        <title>Draft genome sequence of Mycobacterium neoaurum DSM 44074.</title>
        <authorList>
            <person name="Croce O."/>
            <person name="Robert C."/>
            <person name="Raoult D."/>
            <person name="Drancourt M."/>
        </authorList>
    </citation>
    <scope>NUCLEOTIDE SEQUENCE</scope>
    <source>
        <strain evidence="2">DSM 44074</strain>
    </source>
</reference>
<proteinExistence type="predicted"/>
<evidence type="ECO:0000313" key="2">
    <source>
        <dbReference type="EMBL" id="CDQ43363.1"/>
    </source>
</evidence>
<reference evidence="2" key="1">
    <citation type="submission" date="2014-05" db="EMBL/GenBank/DDBJ databases">
        <authorList>
            <person name="Urmite Genomes"/>
        </authorList>
    </citation>
    <scope>NUCLEOTIDE SEQUENCE</scope>
    <source>
        <strain evidence="2">DSM 44074</strain>
    </source>
</reference>
<feature type="transmembrane region" description="Helical" evidence="1">
    <location>
        <begin position="145"/>
        <end position="167"/>
    </location>
</feature>
<feature type="transmembrane region" description="Helical" evidence="1">
    <location>
        <begin position="66"/>
        <end position="94"/>
    </location>
</feature>
<keyword evidence="1" id="KW-0812">Transmembrane</keyword>
<feature type="transmembrane region" description="Helical" evidence="1">
    <location>
        <begin position="106"/>
        <end position="125"/>
    </location>
</feature>
<feature type="transmembrane region" description="Helical" evidence="1">
    <location>
        <begin position="222"/>
        <end position="240"/>
    </location>
</feature>
<gene>
    <name evidence="2" type="ORF">BN1047_01228</name>
</gene>
<dbReference type="Proteomes" id="UP000028864">
    <property type="component" value="Unassembled WGS sequence"/>
</dbReference>
<dbReference type="EMBL" id="LK021337">
    <property type="protein sequence ID" value="CDQ43363.1"/>
    <property type="molecule type" value="Genomic_DNA"/>
</dbReference>
<keyword evidence="1" id="KW-1133">Transmembrane helix</keyword>
<evidence type="ECO:0000313" key="3">
    <source>
        <dbReference type="Proteomes" id="UP000028864"/>
    </source>
</evidence>
<dbReference type="Pfam" id="PF09490">
    <property type="entry name" value="CbtA"/>
    <property type="match status" value="1"/>
</dbReference>
<accession>A0AAV2WHF9</accession>
<dbReference type="AlphaFoldDB" id="A0AAV2WHF9"/>
<name>A0AAV2WHF9_MYCNE</name>
<feature type="transmembrane region" description="Helical" evidence="1">
    <location>
        <begin position="174"/>
        <end position="195"/>
    </location>
</feature>
<keyword evidence="1" id="KW-0472">Membrane</keyword>
<dbReference type="InterPro" id="IPR012666">
    <property type="entry name" value="CbtA_put"/>
</dbReference>
<protein>
    <submittedName>
        <fullName evidence="2">Integral membrane protein</fullName>
    </submittedName>
</protein>
<organism evidence="2 3">
    <name type="scientific">Mycolicibacterium neoaurum</name>
    <name type="common">Mycobacterium neoaurum</name>
    <dbReference type="NCBI Taxonomy" id="1795"/>
    <lineage>
        <taxon>Bacteria</taxon>
        <taxon>Bacillati</taxon>
        <taxon>Actinomycetota</taxon>
        <taxon>Actinomycetes</taxon>
        <taxon>Mycobacteriales</taxon>
        <taxon>Mycobacteriaceae</taxon>
        <taxon>Mycolicibacterium</taxon>
    </lineage>
</organism>
<sequence length="253" mass="26080">MEKRLIGLGLGAGALAGILTYGFARIQITPLIDVAIGMEGAHTHGPVAEAHEHEPEVFSRAIQENIGAAVGSVMSAVIMGALFAVALAVLLSMLRNRRLPADPRTVAALTAAGAFCVVSAVPLLTYPASPPGVGDDATVGARTTAYLVLITGSVAIACAALAVGLALRTRIGGWPSAVTAAVGYLVAVTLLVSALPSFDETPHGFPADVLADFRLASLTNQALLWLVIGATFACLLPRALRTVTPEEYLRAHR</sequence>